<dbReference type="EMBL" id="JALJRB010000010">
    <property type="protein sequence ID" value="MCJ8501073.1"/>
    <property type="molecule type" value="Genomic_DNA"/>
</dbReference>
<keyword evidence="2" id="KW-0547">Nucleotide-binding</keyword>
<protein>
    <submittedName>
        <fullName evidence="2">ATP-binding protein</fullName>
    </submittedName>
</protein>
<organism evidence="2 3">
    <name type="scientific">Desulfatitalea alkaliphila</name>
    <dbReference type="NCBI Taxonomy" id="2929485"/>
    <lineage>
        <taxon>Bacteria</taxon>
        <taxon>Pseudomonadati</taxon>
        <taxon>Thermodesulfobacteriota</taxon>
        <taxon>Desulfobacteria</taxon>
        <taxon>Desulfobacterales</taxon>
        <taxon>Desulfosarcinaceae</taxon>
        <taxon>Desulfatitalea</taxon>
    </lineage>
</organism>
<gene>
    <name evidence="2" type="ORF">MRX98_10860</name>
</gene>
<dbReference type="Gene3D" id="3.40.50.300">
    <property type="entry name" value="P-loop containing nucleotide triphosphate hydrolases"/>
    <property type="match status" value="2"/>
</dbReference>
<evidence type="ECO:0000313" key="3">
    <source>
        <dbReference type="Proteomes" id="UP001165427"/>
    </source>
</evidence>
<sequence>MAAKDFEKLGLFYLGRLVDPQQGSLLDEPLLYDAKDLTTHGVCVGMTGSGKTGLCLALLEEAAIDGIPAIAVDPKGDLGNLLLTFPQLRPEVFLPWVEADEAARKGITIEAHADATARRWQEGLAQWGQDGNRIARFREAAEVTIYTPGSNAGMPLTVLRSFDPPSAAILDDADAMRERVMSVVTGLLALLGIEDDPVNSREHILLAKILDRAWTAGVELDLTNLIRQIQAPPFDMVGVFNLEQFFPIKDRMALAMRVNNLMASPGFAGWMEGEPLDVGRLLYTADGKPRIAILSIAHLSDAERMFFVTILLNEVLSWARRQPGTSSLRALFFMDEIFGYFPPTAEPPSKRPMLTLLKQARAFGLGVLLATQNPVDLDYKGLGNTGTWFIGRLQSERDKMRVLDGLESASATSGVRFDRRMLDSIVSGLGGRQFLMHNVHDQSPTLFQTRWCLSYLRGPLTRQQIQSLTAADKAFGRRAAAISAAMAPTASPLGASDAAPVVPPQIPQYFVGLREAAGSNHRLVFRPWVYGAAQLHYVHPRSKTDFWHNRGFLIPFAAAGGDLDWPQSRSGEVREMALLPEAPAQGEYEALPAASISAKQYALWGKALQEHVYRNCPLTLFHCPSLKEWSQAGEREGEFRGRLVHRVREQRDLAVEKARTQFAKSFATAQDRVRRAEERCARNSDHVRREKVQTALSFGAVLLGAVLGRKVASAGNIGRAVTTANRAQRSVARKGELERAEQALALEQDRLAQLETDFQKALQKVEAEYHPDQLTITAEAVAPRKADLRIEEMGLAWTPWRVALSGIAEPLGIALQ</sequence>
<dbReference type="RefSeq" id="WP_246907249.1">
    <property type="nucleotide sequence ID" value="NZ_JALJRB010000010.1"/>
</dbReference>
<accession>A0AA41UQ54</accession>
<dbReference type="PANTHER" id="PTHR30121:SF6">
    <property type="entry name" value="SLR6007 PROTEIN"/>
    <property type="match status" value="1"/>
</dbReference>
<name>A0AA41UQ54_9BACT</name>
<dbReference type="InterPro" id="IPR051162">
    <property type="entry name" value="T4SS_component"/>
</dbReference>
<dbReference type="SUPFAM" id="SSF52540">
    <property type="entry name" value="P-loop containing nucleoside triphosphate hydrolases"/>
    <property type="match status" value="1"/>
</dbReference>
<proteinExistence type="predicted"/>
<feature type="coiled-coil region" evidence="1">
    <location>
        <begin position="737"/>
        <end position="764"/>
    </location>
</feature>
<keyword evidence="3" id="KW-1185">Reference proteome</keyword>
<dbReference type="InterPro" id="IPR027417">
    <property type="entry name" value="P-loop_NTPase"/>
</dbReference>
<dbReference type="Proteomes" id="UP001165427">
    <property type="component" value="Unassembled WGS sequence"/>
</dbReference>
<dbReference type="GO" id="GO:0005524">
    <property type="term" value="F:ATP binding"/>
    <property type="evidence" value="ECO:0007669"/>
    <property type="project" value="UniProtKB-KW"/>
</dbReference>
<evidence type="ECO:0000313" key="2">
    <source>
        <dbReference type="EMBL" id="MCJ8501073.1"/>
    </source>
</evidence>
<keyword evidence="2" id="KW-0067">ATP-binding</keyword>
<reference evidence="2" key="1">
    <citation type="submission" date="2022-04" db="EMBL/GenBank/DDBJ databases">
        <title>Desulfatitalea alkaliphila sp. nov., a novel anaerobic sulfate-reducing bacterium isolated from terrestrial mud volcano, Taman Peninsula, Russia.</title>
        <authorList>
            <person name="Khomyakova M.A."/>
            <person name="Merkel A.Y."/>
            <person name="Slobodkin A.I."/>
        </authorList>
    </citation>
    <scope>NUCLEOTIDE SEQUENCE</scope>
    <source>
        <strain evidence="2">M08but</strain>
    </source>
</reference>
<evidence type="ECO:0000256" key="1">
    <source>
        <dbReference type="SAM" id="Coils"/>
    </source>
</evidence>
<dbReference type="PANTHER" id="PTHR30121">
    <property type="entry name" value="UNCHARACTERIZED PROTEIN YJGR-RELATED"/>
    <property type="match status" value="1"/>
</dbReference>
<keyword evidence="1" id="KW-0175">Coiled coil</keyword>
<comment type="caution">
    <text evidence="2">The sequence shown here is derived from an EMBL/GenBank/DDBJ whole genome shotgun (WGS) entry which is preliminary data.</text>
</comment>
<dbReference type="AlphaFoldDB" id="A0AA41UQ54"/>